<dbReference type="InterPro" id="IPR029010">
    <property type="entry name" value="ThuA-like"/>
</dbReference>
<evidence type="ECO:0000313" key="5">
    <source>
        <dbReference type="Proteomes" id="UP000027265"/>
    </source>
</evidence>
<accession>A0A067PR58</accession>
<keyword evidence="5" id="KW-1185">Reference proteome</keyword>
<dbReference type="SUPFAM" id="SSF52317">
    <property type="entry name" value="Class I glutamine amidotransferase-like"/>
    <property type="match status" value="1"/>
</dbReference>
<sequence>MFSTTLQLFILIAQLSFLVSAQQLARVLIYSATAEYRHDSIPTAIQALRERGPFINVQFDNTEDQNQFNDQILGQYDALLFLDNTGEVLGDSGKAALQKYLNLGGNFITVHSASDCLRNTTFYGEEVGAYFDYHPALQNATVDVIDASHPSTSMLPSQWHVQDEMYNFKSDPRSLGAVVLLSANESSYTDPGPRTYNQGTPHPTAWYQEHGAGAQGDNPGRSFYTSLGHLNETWQDDLFMAHITGGITWTLQSNTTKAYNSSGQVGSSPGGSSSSSASPKSSATSASVSSPNRADRTTASSPSFAWWMIIGTIAFQSL</sequence>
<evidence type="ECO:0000256" key="1">
    <source>
        <dbReference type="SAM" id="MobiDB-lite"/>
    </source>
</evidence>
<dbReference type="OrthoDB" id="3482285at2759"/>
<dbReference type="PANTHER" id="PTHR40469:SF2">
    <property type="entry name" value="GALACTOSE-BINDING DOMAIN-LIKE SUPERFAMILY PROTEIN"/>
    <property type="match status" value="1"/>
</dbReference>
<feature type="domain" description="ThuA-like" evidence="3">
    <location>
        <begin position="26"/>
        <end position="250"/>
    </location>
</feature>
<feature type="compositionally biased region" description="Polar residues" evidence="1">
    <location>
        <begin position="186"/>
        <end position="201"/>
    </location>
</feature>
<name>A0A067PR58_9AGAM</name>
<dbReference type="HOGENOM" id="CLU_057383_0_0_1"/>
<dbReference type="EMBL" id="KL197720">
    <property type="protein sequence ID" value="KDQ57249.1"/>
    <property type="molecule type" value="Genomic_DNA"/>
</dbReference>
<dbReference type="InterPro" id="IPR029062">
    <property type="entry name" value="Class_I_gatase-like"/>
</dbReference>
<feature type="compositionally biased region" description="Low complexity" evidence="1">
    <location>
        <begin position="261"/>
        <end position="291"/>
    </location>
</feature>
<dbReference type="PANTHER" id="PTHR40469">
    <property type="entry name" value="SECRETED GLYCOSYL HYDROLASE"/>
    <property type="match status" value="1"/>
</dbReference>
<proteinExistence type="predicted"/>
<protein>
    <recommendedName>
        <fullName evidence="3">ThuA-like domain-containing protein</fullName>
    </recommendedName>
</protein>
<organism evidence="4 5">
    <name type="scientific">Jaapia argillacea MUCL 33604</name>
    <dbReference type="NCBI Taxonomy" id="933084"/>
    <lineage>
        <taxon>Eukaryota</taxon>
        <taxon>Fungi</taxon>
        <taxon>Dikarya</taxon>
        <taxon>Basidiomycota</taxon>
        <taxon>Agaricomycotina</taxon>
        <taxon>Agaricomycetes</taxon>
        <taxon>Agaricomycetidae</taxon>
        <taxon>Jaapiales</taxon>
        <taxon>Jaapiaceae</taxon>
        <taxon>Jaapia</taxon>
    </lineage>
</organism>
<dbReference type="InParanoid" id="A0A067PR58"/>
<keyword evidence="2" id="KW-0732">Signal</keyword>
<feature type="signal peptide" evidence="2">
    <location>
        <begin position="1"/>
        <end position="21"/>
    </location>
</feature>
<evidence type="ECO:0000313" key="4">
    <source>
        <dbReference type="EMBL" id="KDQ57249.1"/>
    </source>
</evidence>
<dbReference type="AlphaFoldDB" id="A0A067PR58"/>
<gene>
    <name evidence="4" type="ORF">JAAARDRAFT_58716</name>
</gene>
<reference evidence="5" key="1">
    <citation type="journal article" date="2014" name="Proc. Natl. Acad. Sci. U.S.A.">
        <title>Extensive sampling of basidiomycete genomes demonstrates inadequacy of the white-rot/brown-rot paradigm for wood decay fungi.</title>
        <authorList>
            <person name="Riley R."/>
            <person name="Salamov A.A."/>
            <person name="Brown D.W."/>
            <person name="Nagy L.G."/>
            <person name="Floudas D."/>
            <person name="Held B.W."/>
            <person name="Levasseur A."/>
            <person name="Lombard V."/>
            <person name="Morin E."/>
            <person name="Otillar R."/>
            <person name="Lindquist E.A."/>
            <person name="Sun H."/>
            <person name="LaButti K.M."/>
            <person name="Schmutz J."/>
            <person name="Jabbour D."/>
            <person name="Luo H."/>
            <person name="Baker S.E."/>
            <person name="Pisabarro A.G."/>
            <person name="Walton J.D."/>
            <person name="Blanchette R.A."/>
            <person name="Henrissat B."/>
            <person name="Martin F."/>
            <person name="Cullen D."/>
            <person name="Hibbett D.S."/>
            <person name="Grigoriev I.V."/>
        </authorList>
    </citation>
    <scope>NUCLEOTIDE SEQUENCE [LARGE SCALE GENOMIC DNA]</scope>
    <source>
        <strain evidence="5">MUCL 33604</strain>
    </source>
</reference>
<feature type="region of interest" description="Disordered" evidence="1">
    <location>
        <begin position="186"/>
        <end position="220"/>
    </location>
</feature>
<dbReference type="Gene3D" id="3.40.50.880">
    <property type="match status" value="1"/>
</dbReference>
<evidence type="ECO:0000256" key="2">
    <source>
        <dbReference type="SAM" id="SignalP"/>
    </source>
</evidence>
<feature type="region of interest" description="Disordered" evidence="1">
    <location>
        <begin position="258"/>
        <end position="298"/>
    </location>
</feature>
<dbReference type="Proteomes" id="UP000027265">
    <property type="component" value="Unassembled WGS sequence"/>
</dbReference>
<dbReference type="Pfam" id="PF06283">
    <property type="entry name" value="ThuA"/>
    <property type="match status" value="1"/>
</dbReference>
<feature type="chain" id="PRO_5001647714" description="ThuA-like domain-containing protein" evidence="2">
    <location>
        <begin position="22"/>
        <end position="318"/>
    </location>
</feature>
<evidence type="ECO:0000259" key="3">
    <source>
        <dbReference type="Pfam" id="PF06283"/>
    </source>
</evidence>